<evidence type="ECO:0000256" key="2">
    <source>
        <dbReference type="ARBA" id="ARBA00022801"/>
    </source>
</evidence>
<gene>
    <name evidence="7" type="ORF">L484_019678</name>
</gene>
<dbReference type="eggNOG" id="KOG3282">
    <property type="taxonomic scope" value="Eukaryota"/>
</dbReference>
<dbReference type="EMBL" id="KE343429">
    <property type="protein sequence ID" value="EXB29153.1"/>
    <property type="molecule type" value="Genomic_DNA"/>
</dbReference>
<dbReference type="SUPFAM" id="SSF102462">
    <property type="entry name" value="Peptidyl-tRNA hydrolase II"/>
    <property type="match status" value="1"/>
</dbReference>
<dbReference type="NCBIfam" id="TIGR00283">
    <property type="entry name" value="arch_pth2"/>
    <property type="match status" value="1"/>
</dbReference>
<dbReference type="GO" id="GO:0009116">
    <property type="term" value="P:nucleoside metabolic process"/>
    <property type="evidence" value="ECO:0007669"/>
    <property type="project" value="InterPro"/>
</dbReference>
<dbReference type="InterPro" id="IPR023476">
    <property type="entry name" value="Pep_tRNA_hydro_II_dom_sf"/>
</dbReference>
<dbReference type="Pfam" id="PF01981">
    <property type="entry name" value="PTH2"/>
    <property type="match status" value="1"/>
</dbReference>
<dbReference type="Gene3D" id="3.40.1490.10">
    <property type="entry name" value="Bit1"/>
    <property type="match status" value="1"/>
</dbReference>
<feature type="domain" description="Nucleoside phosphorylase" evidence="6">
    <location>
        <begin position="166"/>
        <end position="374"/>
    </location>
</feature>
<keyword evidence="2" id="KW-0378">Hydrolase</keyword>
<reference evidence="8" key="1">
    <citation type="submission" date="2013-01" db="EMBL/GenBank/DDBJ databases">
        <title>Draft Genome Sequence of a Mulberry Tree, Morus notabilis C.K. Schneid.</title>
        <authorList>
            <person name="He N."/>
            <person name="Zhao S."/>
        </authorList>
    </citation>
    <scope>NUCLEOTIDE SEQUENCE</scope>
</reference>
<organism evidence="7 8">
    <name type="scientific">Morus notabilis</name>
    <dbReference type="NCBI Taxonomy" id="981085"/>
    <lineage>
        <taxon>Eukaryota</taxon>
        <taxon>Viridiplantae</taxon>
        <taxon>Streptophyta</taxon>
        <taxon>Embryophyta</taxon>
        <taxon>Tracheophyta</taxon>
        <taxon>Spermatophyta</taxon>
        <taxon>Magnoliopsida</taxon>
        <taxon>eudicotyledons</taxon>
        <taxon>Gunneridae</taxon>
        <taxon>Pentapetalae</taxon>
        <taxon>rosids</taxon>
        <taxon>fabids</taxon>
        <taxon>Rosales</taxon>
        <taxon>Moraceae</taxon>
        <taxon>Moreae</taxon>
        <taxon>Morus</taxon>
    </lineage>
</organism>
<dbReference type="FunFam" id="3.40.1490.10:FF:000002">
    <property type="entry name" value="Peptidyl-tRNA hydrolase 2, mitochondrial"/>
    <property type="match status" value="1"/>
</dbReference>
<evidence type="ECO:0000256" key="3">
    <source>
        <dbReference type="ARBA" id="ARBA00038050"/>
    </source>
</evidence>
<dbReference type="PANTHER" id="PTHR21234:SF43">
    <property type="entry name" value="OS06G0112100 PROTEIN"/>
    <property type="match status" value="1"/>
</dbReference>
<proteinExistence type="inferred from homology"/>
<dbReference type="InterPro" id="IPR000845">
    <property type="entry name" value="Nucleoside_phosphorylase_d"/>
</dbReference>
<dbReference type="SUPFAM" id="SSF53167">
    <property type="entry name" value="Purine and uridine phosphorylases"/>
    <property type="match status" value="1"/>
</dbReference>
<dbReference type="Proteomes" id="UP000030645">
    <property type="component" value="Unassembled WGS sequence"/>
</dbReference>
<evidence type="ECO:0000313" key="7">
    <source>
        <dbReference type="EMBL" id="EXB29153.1"/>
    </source>
</evidence>
<evidence type="ECO:0000313" key="8">
    <source>
        <dbReference type="Proteomes" id="UP000030645"/>
    </source>
</evidence>
<keyword evidence="8" id="KW-1185">Reference proteome</keyword>
<protein>
    <recommendedName>
        <fullName evidence="1">peptidyl-tRNA hydrolase</fullName>
        <ecNumber evidence="1">3.1.1.29</ecNumber>
    </recommendedName>
</protein>
<feature type="region of interest" description="Disordered" evidence="5">
    <location>
        <begin position="384"/>
        <end position="406"/>
    </location>
</feature>
<dbReference type="Pfam" id="PF01048">
    <property type="entry name" value="PNP_UDP_1"/>
    <property type="match status" value="1"/>
</dbReference>
<comment type="catalytic activity">
    <reaction evidence="4">
        <text>an N-acyl-L-alpha-aminoacyl-tRNA + H2O = an N-acyl-L-amino acid + a tRNA + H(+)</text>
        <dbReference type="Rhea" id="RHEA:54448"/>
        <dbReference type="Rhea" id="RHEA-COMP:10123"/>
        <dbReference type="Rhea" id="RHEA-COMP:13883"/>
        <dbReference type="ChEBI" id="CHEBI:15377"/>
        <dbReference type="ChEBI" id="CHEBI:15378"/>
        <dbReference type="ChEBI" id="CHEBI:59874"/>
        <dbReference type="ChEBI" id="CHEBI:78442"/>
        <dbReference type="ChEBI" id="CHEBI:138191"/>
        <dbReference type="EC" id="3.1.1.29"/>
    </reaction>
</comment>
<dbReference type="EC" id="3.1.1.29" evidence="1"/>
<dbReference type="InterPro" id="IPR002833">
    <property type="entry name" value="PTH2"/>
</dbReference>
<evidence type="ECO:0000256" key="4">
    <source>
        <dbReference type="ARBA" id="ARBA00048707"/>
    </source>
</evidence>
<name>W9QKE3_9ROSA</name>
<dbReference type="STRING" id="981085.W9QKE3"/>
<dbReference type="CDD" id="cd09008">
    <property type="entry name" value="MTAN"/>
    <property type="match status" value="1"/>
</dbReference>
<dbReference type="AlphaFoldDB" id="W9QKE3"/>
<evidence type="ECO:0000256" key="1">
    <source>
        <dbReference type="ARBA" id="ARBA00013260"/>
    </source>
</evidence>
<accession>W9QKE3</accession>
<dbReference type="PANTHER" id="PTHR21234">
    <property type="entry name" value="PURINE NUCLEOSIDE PHOSPHORYLASE"/>
    <property type="match status" value="1"/>
</dbReference>
<dbReference type="InterPro" id="IPR035994">
    <property type="entry name" value="Nucleoside_phosphorylase_sf"/>
</dbReference>
<evidence type="ECO:0000256" key="5">
    <source>
        <dbReference type="SAM" id="MobiDB-lite"/>
    </source>
</evidence>
<dbReference type="CDD" id="cd02430">
    <property type="entry name" value="PTH2"/>
    <property type="match status" value="1"/>
</dbReference>
<evidence type="ECO:0000259" key="6">
    <source>
        <dbReference type="Pfam" id="PF01048"/>
    </source>
</evidence>
<sequence length="513" mass="56066">MEFSWLSAIIVGAGCLALGYLVGASYRSPKGAALISFGSKKKKKDNPKEPLEIENLADILDDFKMILVVRNDLKMGKGKIAAQCSHATLGLYKKLLHRAPKALNRWEMCAQPKVVVKIESEEDMLILQERAKSLKLPTHITIDAGKTQIAPNSRTVMAILGRTFHIGKIKGGDVNAAITVQMLVDKFNIKGIVHYGTSGSANYALNLGSVGIPTHVAFTSSWDWKNLLGKVEFRPHQLFSNSKPNQDVFWLPIEPKWLTLATQLKNLELQHCITVNKTYCLEEFPKLAYDVRGSTADVYLHNMAYREFLYKKFNVSNVDQESAAVVATSLSNEVPCIVFRGVSDMAGGAEPITSTRSILDLAAANALHVAVEFIALLSDQTTTLHDPGSSSNGGDSSSTYHDDDDYDDGDADAGPAFYGAEADQSSYLHNHDQKEVVELRINKKAEAGSCTTYIGLVMAYPPEEAALHNSGFFVPSSNIPFVDLAGRRFNIGKIEGVDVIYVMTGKQTVSLSS</sequence>
<feature type="compositionally biased region" description="Low complexity" evidence="5">
    <location>
        <begin position="388"/>
        <end position="399"/>
    </location>
</feature>
<comment type="similarity">
    <text evidence="3">Belongs to the PTH2 family.</text>
</comment>
<dbReference type="GO" id="GO:0004045">
    <property type="term" value="F:peptidyl-tRNA hydrolase activity"/>
    <property type="evidence" value="ECO:0007669"/>
    <property type="project" value="UniProtKB-EC"/>
</dbReference>